<keyword evidence="10" id="KW-1133">Transmembrane helix</keyword>
<keyword evidence="12" id="KW-0472">Membrane</keyword>
<feature type="signal peptide" evidence="16">
    <location>
        <begin position="1"/>
        <end position="15"/>
    </location>
</feature>
<evidence type="ECO:0000256" key="11">
    <source>
        <dbReference type="ARBA" id="ARBA00023027"/>
    </source>
</evidence>
<dbReference type="Proteomes" id="UP000308365">
    <property type="component" value="Unassembled WGS sequence"/>
</dbReference>
<evidence type="ECO:0000256" key="2">
    <source>
        <dbReference type="ARBA" id="ARBA00010535"/>
    </source>
</evidence>
<evidence type="ECO:0000256" key="7">
    <source>
        <dbReference type="ARBA" id="ARBA00022692"/>
    </source>
</evidence>
<dbReference type="AlphaFoldDB" id="A0A4U1EEG6"/>
<dbReference type="PANTHER" id="PTHR11432">
    <property type="entry name" value="NADH DEHYDROGENASE SUBUNIT 1"/>
    <property type="match status" value="1"/>
</dbReference>
<keyword evidence="7 15" id="KW-0812">Transmembrane</keyword>
<evidence type="ECO:0000256" key="4">
    <source>
        <dbReference type="ARBA" id="ARBA00021009"/>
    </source>
</evidence>
<keyword evidence="11 15" id="KW-0520">NAD</keyword>
<dbReference type="GO" id="GO:0009060">
    <property type="term" value="P:aerobic respiration"/>
    <property type="evidence" value="ECO:0007669"/>
    <property type="project" value="TreeGrafter"/>
</dbReference>
<name>A0A4U1EEG6_MONMO</name>
<evidence type="ECO:0000256" key="12">
    <source>
        <dbReference type="ARBA" id="ARBA00023136"/>
    </source>
</evidence>
<dbReference type="EMBL" id="RWIC01002108">
    <property type="protein sequence ID" value="TKC34067.1"/>
    <property type="molecule type" value="Genomic_DNA"/>
</dbReference>
<dbReference type="InterPro" id="IPR018086">
    <property type="entry name" value="NADH_UbQ_OxRdtase_su1_CS"/>
</dbReference>
<evidence type="ECO:0000256" key="10">
    <source>
        <dbReference type="ARBA" id="ARBA00022989"/>
    </source>
</evidence>
<keyword evidence="8" id="KW-1278">Translocase</keyword>
<evidence type="ECO:0000256" key="3">
    <source>
        <dbReference type="ARBA" id="ARBA00012944"/>
    </source>
</evidence>
<evidence type="ECO:0000256" key="16">
    <source>
        <dbReference type="SAM" id="SignalP"/>
    </source>
</evidence>
<dbReference type="Pfam" id="PF00146">
    <property type="entry name" value="NADHdh"/>
    <property type="match status" value="1"/>
</dbReference>
<evidence type="ECO:0000256" key="8">
    <source>
        <dbReference type="ARBA" id="ARBA00022967"/>
    </source>
</evidence>
<organism evidence="17 18">
    <name type="scientific">Monodon monoceros</name>
    <name type="common">Narwhal</name>
    <name type="synonym">Ceratodon monodon</name>
    <dbReference type="NCBI Taxonomy" id="40151"/>
    <lineage>
        <taxon>Eukaryota</taxon>
        <taxon>Metazoa</taxon>
        <taxon>Chordata</taxon>
        <taxon>Craniata</taxon>
        <taxon>Vertebrata</taxon>
        <taxon>Euteleostomi</taxon>
        <taxon>Mammalia</taxon>
        <taxon>Eutheria</taxon>
        <taxon>Laurasiatheria</taxon>
        <taxon>Artiodactyla</taxon>
        <taxon>Whippomorpha</taxon>
        <taxon>Cetacea</taxon>
        <taxon>Odontoceti</taxon>
        <taxon>Monodontidae</taxon>
        <taxon>Monodon</taxon>
    </lineage>
</organism>
<dbReference type="GO" id="GO:0003954">
    <property type="term" value="F:NADH dehydrogenase activity"/>
    <property type="evidence" value="ECO:0007669"/>
    <property type="project" value="TreeGrafter"/>
</dbReference>
<evidence type="ECO:0000256" key="6">
    <source>
        <dbReference type="ARBA" id="ARBA00022660"/>
    </source>
</evidence>
<gene>
    <name evidence="17" type="ORF">EI555_013797</name>
</gene>
<dbReference type="PROSITE" id="PS00667">
    <property type="entry name" value="COMPLEX1_ND1_1"/>
    <property type="match status" value="1"/>
</dbReference>
<dbReference type="InterPro" id="IPR001694">
    <property type="entry name" value="NADH_UbQ_OxRdtase_su1/FPO"/>
</dbReference>
<dbReference type="EC" id="7.1.1.2" evidence="3"/>
<dbReference type="GO" id="GO:0008137">
    <property type="term" value="F:NADH dehydrogenase (ubiquinone) activity"/>
    <property type="evidence" value="ECO:0007669"/>
    <property type="project" value="UniProtKB-EC"/>
</dbReference>
<feature type="chain" id="PRO_5020613398" description="NADH-ubiquinone oxidoreductase chain 1" evidence="16">
    <location>
        <begin position="16"/>
        <end position="143"/>
    </location>
</feature>
<evidence type="ECO:0000256" key="14">
    <source>
        <dbReference type="ARBA" id="ARBA00049551"/>
    </source>
</evidence>
<comment type="subcellular location">
    <subcellularLocation>
        <location evidence="1">Membrane</location>
        <topology evidence="1">Multi-pass membrane protein</topology>
    </subcellularLocation>
    <subcellularLocation>
        <location evidence="15">Mitochondrion inner membrane</location>
        <topology evidence="15">Multi-pass membrane protein</topology>
    </subcellularLocation>
</comment>
<keyword evidence="9" id="KW-0249">Electron transport</keyword>
<dbReference type="PANTHER" id="PTHR11432:SF3">
    <property type="entry name" value="NADH-UBIQUINONE OXIDOREDUCTASE CHAIN 1"/>
    <property type="match status" value="1"/>
</dbReference>
<evidence type="ECO:0000256" key="13">
    <source>
        <dbReference type="ARBA" id="ARBA00031024"/>
    </source>
</evidence>
<evidence type="ECO:0000256" key="9">
    <source>
        <dbReference type="ARBA" id="ARBA00022982"/>
    </source>
</evidence>
<comment type="similarity">
    <text evidence="2 15">Belongs to the complex I subunit 1 family.</text>
</comment>
<evidence type="ECO:0000256" key="15">
    <source>
        <dbReference type="RuleBase" id="RU000471"/>
    </source>
</evidence>
<feature type="non-terminal residue" evidence="17">
    <location>
        <position position="143"/>
    </location>
</feature>
<keyword evidence="5" id="KW-0813">Transport</keyword>
<feature type="non-terminal residue" evidence="17">
    <location>
        <position position="1"/>
    </location>
</feature>
<evidence type="ECO:0000256" key="5">
    <source>
        <dbReference type="ARBA" id="ARBA00022448"/>
    </source>
</evidence>
<proteinExistence type="inferred from homology"/>
<sequence>SLAFHLLQLTDLATASLILHSNAHQELAELPLGPAGGIPLCPAEDKKGRACLKATVAANTKGTSYIQLRKGPNIVGPHGLLQPFADAIKLFTKEPLRPATSSTTIFIIAPIIQYSGSWAGQQIFTFTLITKNNHVVLHFTTLS</sequence>
<evidence type="ECO:0000313" key="17">
    <source>
        <dbReference type="EMBL" id="TKC34067.1"/>
    </source>
</evidence>
<comment type="caution">
    <text evidence="17">The sequence shown here is derived from an EMBL/GenBank/DDBJ whole genome shotgun (WGS) entry which is preliminary data.</text>
</comment>
<keyword evidence="6" id="KW-0679">Respiratory chain</keyword>
<dbReference type="GO" id="GO:0005743">
    <property type="term" value="C:mitochondrial inner membrane"/>
    <property type="evidence" value="ECO:0007669"/>
    <property type="project" value="UniProtKB-SubCell"/>
</dbReference>
<keyword evidence="16" id="KW-0732">Signal</keyword>
<protein>
    <recommendedName>
        <fullName evidence="4">NADH-ubiquinone oxidoreductase chain 1</fullName>
        <ecNumber evidence="3">7.1.1.2</ecNumber>
    </recommendedName>
    <alternativeName>
        <fullName evidence="13">NADH dehydrogenase subunit 1</fullName>
    </alternativeName>
</protein>
<comment type="catalytic activity">
    <reaction evidence="14">
        <text>a ubiquinone + NADH + 5 H(+)(in) = a ubiquinol + NAD(+) + 4 H(+)(out)</text>
        <dbReference type="Rhea" id="RHEA:29091"/>
        <dbReference type="Rhea" id="RHEA-COMP:9565"/>
        <dbReference type="Rhea" id="RHEA-COMP:9566"/>
        <dbReference type="ChEBI" id="CHEBI:15378"/>
        <dbReference type="ChEBI" id="CHEBI:16389"/>
        <dbReference type="ChEBI" id="CHEBI:17976"/>
        <dbReference type="ChEBI" id="CHEBI:57540"/>
        <dbReference type="ChEBI" id="CHEBI:57945"/>
        <dbReference type="EC" id="7.1.1.2"/>
    </reaction>
</comment>
<accession>A0A4U1EEG6</accession>
<evidence type="ECO:0000313" key="18">
    <source>
        <dbReference type="Proteomes" id="UP000308365"/>
    </source>
</evidence>
<reference evidence="18" key="1">
    <citation type="journal article" date="2019" name="IScience">
        <title>Narwhal Genome Reveals Long-Term Low Genetic Diversity despite Current Large Abundance Size.</title>
        <authorList>
            <person name="Westbury M.V."/>
            <person name="Petersen B."/>
            <person name="Garde E."/>
            <person name="Heide-Jorgensen M.P."/>
            <person name="Lorenzen E.D."/>
        </authorList>
    </citation>
    <scope>NUCLEOTIDE SEQUENCE [LARGE SCALE GENOMIC DNA]</scope>
</reference>
<evidence type="ECO:0000256" key="1">
    <source>
        <dbReference type="ARBA" id="ARBA00004141"/>
    </source>
</evidence>